<sequence length="236" mass="25834">MLRRALTRAAGSLRQRHPWRTCAARQSSSSSPSAASATVNKVILRSLKDHYLEVSKMTPPPKISPPSPFTVVKGALDSGGPVLTRTHGNEEISVRVMRLANIIPGGDEGNDDDGDDGINQLFVHVDISKPGQKESLHFLCGLYPDALGIHSVTLRAKEDIGFLEASNKYGGPTFQDLDEGTRDALHAYIEERGISESLFPFLQAWLYVKDHRNLMCWFKTIGTFVDEGKTASSVTA</sequence>
<dbReference type="AlphaFoldDB" id="A0A328EDR7"/>
<dbReference type="SUPFAM" id="SSF54529">
    <property type="entry name" value="Mitochondrial glycoprotein MAM33-like"/>
    <property type="match status" value="1"/>
</dbReference>
<evidence type="ECO:0000256" key="1">
    <source>
        <dbReference type="SAM" id="MobiDB-lite"/>
    </source>
</evidence>
<evidence type="ECO:0008006" key="4">
    <source>
        <dbReference type="Google" id="ProtNLM"/>
    </source>
</evidence>
<dbReference type="GO" id="GO:0005759">
    <property type="term" value="C:mitochondrial matrix"/>
    <property type="evidence" value="ECO:0007669"/>
    <property type="project" value="InterPro"/>
</dbReference>
<evidence type="ECO:0000313" key="3">
    <source>
        <dbReference type="Proteomes" id="UP000249390"/>
    </source>
</evidence>
<comment type="caution">
    <text evidence="2">The sequence shown here is derived from an EMBL/GenBank/DDBJ whole genome shotgun (WGS) entry which is preliminary data.</text>
</comment>
<dbReference type="Proteomes" id="UP000249390">
    <property type="component" value="Unassembled WGS sequence"/>
</dbReference>
<keyword evidence="3" id="KW-1185">Reference proteome</keyword>
<name>A0A328EDR7_9ASTE</name>
<reference evidence="2 3" key="1">
    <citation type="submission" date="2018-06" db="EMBL/GenBank/DDBJ databases">
        <title>The Genome of Cuscuta australis (Dodder) Provides Insight into the Evolution of Plant Parasitism.</title>
        <authorList>
            <person name="Liu H."/>
        </authorList>
    </citation>
    <scope>NUCLEOTIDE SEQUENCE [LARGE SCALE GENOMIC DNA]</scope>
    <source>
        <strain evidence="3">cv. Yunnan</strain>
        <tissue evidence="2">Vines</tissue>
    </source>
</reference>
<dbReference type="Gene3D" id="3.10.280.10">
    <property type="entry name" value="Mitochondrial glycoprotein"/>
    <property type="match status" value="1"/>
</dbReference>
<feature type="region of interest" description="Disordered" evidence="1">
    <location>
        <begin position="1"/>
        <end position="36"/>
    </location>
</feature>
<accession>A0A328EDR7</accession>
<evidence type="ECO:0000313" key="2">
    <source>
        <dbReference type="EMBL" id="RAL54818.1"/>
    </source>
</evidence>
<dbReference type="PANTHER" id="PTHR31365:SF2">
    <property type="entry name" value="OS01G0771100 PROTEIN"/>
    <property type="match status" value="1"/>
</dbReference>
<dbReference type="InterPro" id="IPR003428">
    <property type="entry name" value="MAM33"/>
</dbReference>
<protein>
    <recommendedName>
        <fullName evidence="4">Mitochondrial glycoprotein</fullName>
    </recommendedName>
</protein>
<dbReference type="Pfam" id="PF02330">
    <property type="entry name" value="MAM33"/>
    <property type="match status" value="1"/>
</dbReference>
<gene>
    <name evidence="2" type="ORF">DM860_013514</name>
</gene>
<feature type="compositionally biased region" description="Low complexity" evidence="1">
    <location>
        <begin position="23"/>
        <end position="36"/>
    </location>
</feature>
<dbReference type="InterPro" id="IPR036561">
    <property type="entry name" value="MAM33_sf"/>
</dbReference>
<dbReference type="PANTHER" id="PTHR31365">
    <property type="entry name" value="EXPRESSED PROTEIN"/>
    <property type="match status" value="1"/>
</dbReference>
<proteinExistence type="predicted"/>
<dbReference type="EMBL" id="NQVE01000005">
    <property type="protein sequence ID" value="RAL54818.1"/>
    <property type="molecule type" value="Genomic_DNA"/>
</dbReference>
<organism evidence="2 3">
    <name type="scientific">Cuscuta australis</name>
    <dbReference type="NCBI Taxonomy" id="267555"/>
    <lineage>
        <taxon>Eukaryota</taxon>
        <taxon>Viridiplantae</taxon>
        <taxon>Streptophyta</taxon>
        <taxon>Embryophyta</taxon>
        <taxon>Tracheophyta</taxon>
        <taxon>Spermatophyta</taxon>
        <taxon>Magnoliopsida</taxon>
        <taxon>eudicotyledons</taxon>
        <taxon>Gunneridae</taxon>
        <taxon>Pentapetalae</taxon>
        <taxon>asterids</taxon>
        <taxon>lamiids</taxon>
        <taxon>Solanales</taxon>
        <taxon>Convolvulaceae</taxon>
        <taxon>Cuscuteae</taxon>
        <taxon>Cuscuta</taxon>
        <taxon>Cuscuta subgen. Grammica</taxon>
        <taxon>Cuscuta sect. Cleistogrammica</taxon>
    </lineage>
</organism>